<dbReference type="Proteomes" id="UP000095662">
    <property type="component" value="Unassembled WGS sequence"/>
</dbReference>
<feature type="region of interest" description="Disordered" evidence="8">
    <location>
        <begin position="29"/>
        <end position="50"/>
    </location>
</feature>
<dbReference type="InterPro" id="IPR050386">
    <property type="entry name" value="Glycosyl_hydrolase_5"/>
</dbReference>
<feature type="signal peptide" evidence="9">
    <location>
        <begin position="1"/>
        <end position="24"/>
    </location>
</feature>
<keyword evidence="4" id="KW-0119">Carbohydrate metabolism</keyword>
<dbReference type="STRING" id="39492.ERS852540_01165"/>
<reference evidence="11 12" key="1">
    <citation type="submission" date="2015-09" db="EMBL/GenBank/DDBJ databases">
        <authorList>
            <consortium name="Pathogen Informatics"/>
        </authorList>
    </citation>
    <scope>NUCLEOTIDE SEQUENCE [LARGE SCALE GENOMIC DNA]</scope>
    <source>
        <strain evidence="11 12">2789STDY5834928</strain>
    </source>
</reference>
<feature type="compositionally biased region" description="Polar residues" evidence="8">
    <location>
        <begin position="29"/>
        <end position="48"/>
    </location>
</feature>
<name>A0A174ZPB8_9FIRM</name>
<evidence type="ECO:0000256" key="5">
    <source>
        <dbReference type="ARBA" id="ARBA00023295"/>
    </source>
</evidence>
<comment type="similarity">
    <text evidence="1 7">Belongs to the glycosyl hydrolase 5 (cellulase A) family.</text>
</comment>
<keyword evidence="6" id="KW-0624">Polysaccharide degradation</keyword>
<gene>
    <name evidence="11" type="primary">celA_3</name>
    <name evidence="11" type="ORF">ERS852540_01165</name>
</gene>
<feature type="chain" id="PRO_5038554410" evidence="9">
    <location>
        <begin position="25"/>
        <end position="429"/>
    </location>
</feature>
<evidence type="ECO:0000256" key="2">
    <source>
        <dbReference type="ARBA" id="ARBA00022801"/>
    </source>
</evidence>
<keyword evidence="2 7" id="KW-0378">Hydrolase</keyword>
<accession>A0A174ZPB8</accession>
<evidence type="ECO:0000256" key="9">
    <source>
        <dbReference type="SAM" id="SignalP"/>
    </source>
</evidence>
<evidence type="ECO:0000256" key="7">
    <source>
        <dbReference type="RuleBase" id="RU361153"/>
    </source>
</evidence>
<dbReference type="GO" id="GO:0030245">
    <property type="term" value="P:cellulose catabolic process"/>
    <property type="evidence" value="ECO:0007669"/>
    <property type="project" value="UniProtKB-KW"/>
</dbReference>
<dbReference type="PROSITE" id="PS00659">
    <property type="entry name" value="GLYCOSYL_HYDROL_F5"/>
    <property type="match status" value="1"/>
</dbReference>
<sequence length="429" mass="47849">MFSFKKAAAGVLSCTMLLGSLVISGCSDSNTSGTQSADNTSNGSSTAHQGEIKDISSVELVKDMKIGWSLGNTLDAGNESNRGQDPGSIEKSWGNPDTTKEMIDEIKKAGFNVLRVPTTWDWSTGEAPEYKISDEWFARVKEIVDYGMENDMYVILNIHHETWHYPTEDNYEAASDRLKKVWTQIGNYFKDYDEHLIFEGLNEPRVIGTSEEWNGGSDATREVVNKLDADFVSTIRSLDGNNKLRHLMIPGYAASSSEVALKALKIPENDDKIIVSVHAYIPYNFALADSKKSNKWVACKEGFTNDIDYLANMLKTLFTDKGQAVIIGEFGARSKDNEKYRAEWAKYYVTKMKTIGVPCVWWDNGAFIGSGELFGLFDRRNLEWRYPLVKDALISASNGEYTVDGLKSDTAILDELKKDIAQSKNSSAE</sequence>
<dbReference type="PROSITE" id="PS51257">
    <property type="entry name" value="PROKAR_LIPOPROTEIN"/>
    <property type="match status" value="1"/>
</dbReference>
<organism evidence="11 12">
    <name type="scientific">[Eubacterium] siraeum</name>
    <dbReference type="NCBI Taxonomy" id="39492"/>
    <lineage>
        <taxon>Bacteria</taxon>
        <taxon>Bacillati</taxon>
        <taxon>Bacillota</taxon>
        <taxon>Clostridia</taxon>
        <taxon>Eubacteriales</taxon>
        <taxon>Oscillospiraceae</taxon>
        <taxon>Oscillospiraceae incertae sedis</taxon>
    </lineage>
</organism>
<dbReference type="InterPro" id="IPR017853">
    <property type="entry name" value="GH"/>
</dbReference>
<dbReference type="SUPFAM" id="SSF51445">
    <property type="entry name" value="(Trans)glycosidases"/>
    <property type="match status" value="1"/>
</dbReference>
<dbReference type="Pfam" id="PF00150">
    <property type="entry name" value="Cellulase"/>
    <property type="match status" value="1"/>
</dbReference>
<evidence type="ECO:0000313" key="12">
    <source>
        <dbReference type="Proteomes" id="UP000095662"/>
    </source>
</evidence>
<dbReference type="InterPro" id="IPR018087">
    <property type="entry name" value="Glyco_hydro_5_CS"/>
</dbReference>
<dbReference type="EC" id="3.2.1.4" evidence="11"/>
<keyword evidence="3" id="KW-0136">Cellulose degradation</keyword>
<dbReference type="GO" id="GO:0009986">
    <property type="term" value="C:cell surface"/>
    <property type="evidence" value="ECO:0007669"/>
    <property type="project" value="TreeGrafter"/>
</dbReference>
<evidence type="ECO:0000313" key="11">
    <source>
        <dbReference type="EMBL" id="CUQ85731.1"/>
    </source>
</evidence>
<dbReference type="OrthoDB" id="9800955at2"/>
<dbReference type="GO" id="GO:0008810">
    <property type="term" value="F:cellulase activity"/>
    <property type="evidence" value="ECO:0007669"/>
    <property type="project" value="UniProtKB-EC"/>
</dbReference>
<feature type="region of interest" description="Disordered" evidence="8">
    <location>
        <begin position="75"/>
        <end position="97"/>
    </location>
</feature>
<dbReference type="GO" id="GO:0008422">
    <property type="term" value="F:beta-glucosidase activity"/>
    <property type="evidence" value="ECO:0007669"/>
    <property type="project" value="TreeGrafter"/>
</dbReference>
<feature type="domain" description="Glycoside hydrolase family 5" evidence="10">
    <location>
        <begin position="89"/>
        <end position="366"/>
    </location>
</feature>
<dbReference type="EMBL" id="CZBY01000007">
    <property type="protein sequence ID" value="CUQ85731.1"/>
    <property type="molecule type" value="Genomic_DNA"/>
</dbReference>
<proteinExistence type="inferred from homology"/>
<evidence type="ECO:0000259" key="10">
    <source>
        <dbReference type="Pfam" id="PF00150"/>
    </source>
</evidence>
<evidence type="ECO:0000256" key="8">
    <source>
        <dbReference type="SAM" id="MobiDB-lite"/>
    </source>
</evidence>
<dbReference type="Gene3D" id="3.20.20.80">
    <property type="entry name" value="Glycosidases"/>
    <property type="match status" value="1"/>
</dbReference>
<dbReference type="InterPro" id="IPR001547">
    <property type="entry name" value="Glyco_hydro_5"/>
</dbReference>
<evidence type="ECO:0000256" key="1">
    <source>
        <dbReference type="ARBA" id="ARBA00005641"/>
    </source>
</evidence>
<evidence type="ECO:0000256" key="6">
    <source>
        <dbReference type="ARBA" id="ARBA00023326"/>
    </source>
</evidence>
<dbReference type="GO" id="GO:0005576">
    <property type="term" value="C:extracellular region"/>
    <property type="evidence" value="ECO:0007669"/>
    <property type="project" value="TreeGrafter"/>
</dbReference>
<dbReference type="PANTHER" id="PTHR31297">
    <property type="entry name" value="GLUCAN ENDO-1,6-BETA-GLUCOSIDASE B"/>
    <property type="match status" value="1"/>
</dbReference>
<dbReference type="PANTHER" id="PTHR31297:SF41">
    <property type="entry name" value="ENDOGLUCANASE, PUTATIVE (AFU_ORTHOLOGUE AFUA_5G01830)-RELATED"/>
    <property type="match status" value="1"/>
</dbReference>
<evidence type="ECO:0000256" key="3">
    <source>
        <dbReference type="ARBA" id="ARBA00023001"/>
    </source>
</evidence>
<keyword evidence="5 7" id="KW-0326">Glycosidase</keyword>
<dbReference type="AlphaFoldDB" id="A0A174ZPB8"/>
<evidence type="ECO:0000256" key="4">
    <source>
        <dbReference type="ARBA" id="ARBA00023277"/>
    </source>
</evidence>
<keyword evidence="9" id="KW-0732">Signal</keyword>
<protein>
    <submittedName>
        <fullName evidence="11">Endoglucanase A</fullName>
        <ecNumber evidence="11">3.2.1.4</ecNumber>
    </submittedName>
</protein>